<accession>A0A372MF14</accession>
<dbReference type="InterPro" id="IPR024925">
    <property type="entry name" value="Malonyl_CoA-ACP_transAc"/>
</dbReference>
<reference evidence="9 10" key="2">
    <citation type="submission" date="2018-09" db="EMBL/GenBank/DDBJ databases">
        <title>Genome of Sphaerochaeta halotolerans strain 4-11.</title>
        <authorList>
            <person name="Nazina T.N."/>
            <person name="Sokolova D.S."/>
        </authorList>
    </citation>
    <scope>NUCLEOTIDE SEQUENCE [LARGE SCALE GENOMIC DNA]</scope>
    <source>
        <strain evidence="9 10">4-11</strain>
    </source>
</reference>
<dbReference type="PANTHER" id="PTHR42681:SF1">
    <property type="entry name" value="MALONYL-COA-ACYL CARRIER PROTEIN TRANSACYLASE, MITOCHONDRIAL"/>
    <property type="match status" value="1"/>
</dbReference>
<evidence type="ECO:0000256" key="7">
    <source>
        <dbReference type="PIRSR" id="PIRSR000446-1"/>
    </source>
</evidence>
<evidence type="ECO:0000256" key="5">
    <source>
        <dbReference type="ARBA" id="ARBA00048462"/>
    </source>
</evidence>
<dbReference type="Pfam" id="PF00698">
    <property type="entry name" value="Acyl_transf_1"/>
    <property type="match status" value="1"/>
</dbReference>
<sequence>MDSLIALYPGQGSQKPKMALDLYDASKQVRHLFTLASEVSGLDLYQLLADGSEEDLKQTKATQLAVTLASRSAYLRLRELGFSFTAHSGFSLGELSAYAGGGLLDDETLFTLVAKRAALMDEEARKIEETQGKLGMAAIIGLDYATVEQALREAQIPGVYASNDNSATQVVIAGLQESISKGKEVLQAKGARRVIPLRVSGPFHTPFMEGATEPFSAFLETLKFKNPHSLVISSVDGTVIRSAQEAKEHLAMQLAKPVRWTEAMKHLASISQEEHAQVAEVGFGTVLSGLWKNSNAAIPCRNLGSEDAIWAYRKEMES</sequence>
<dbReference type="GO" id="GO:0006633">
    <property type="term" value="P:fatty acid biosynthetic process"/>
    <property type="evidence" value="ECO:0007669"/>
    <property type="project" value="TreeGrafter"/>
</dbReference>
<dbReference type="AlphaFoldDB" id="A0A372MF14"/>
<dbReference type="Gene3D" id="3.40.366.10">
    <property type="entry name" value="Malonyl-Coenzyme A Acyl Carrier Protein, domain 2"/>
    <property type="match status" value="1"/>
</dbReference>
<dbReference type="GO" id="GO:0005829">
    <property type="term" value="C:cytosol"/>
    <property type="evidence" value="ECO:0007669"/>
    <property type="project" value="TreeGrafter"/>
</dbReference>
<evidence type="ECO:0000256" key="3">
    <source>
        <dbReference type="ARBA" id="ARBA00022679"/>
    </source>
</evidence>
<dbReference type="Gene3D" id="3.30.70.250">
    <property type="entry name" value="Malonyl-CoA ACP transacylase, ACP-binding"/>
    <property type="match status" value="1"/>
</dbReference>
<dbReference type="PIRSF" id="PIRSF000446">
    <property type="entry name" value="Mct"/>
    <property type="match status" value="1"/>
</dbReference>
<keyword evidence="10" id="KW-1185">Reference proteome</keyword>
<organism evidence="9 10">
    <name type="scientific">Sphaerochaeta halotolerans</name>
    <dbReference type="NCBI Taxonomy" id="2293840"/>
    <lineage>
        <taxon>Bacteria</taxon>
        <taxon>Pseudomonadati</taxon>
        <taxon>Spirochaetota</taxon>
        <taxon>Spirochaetia</taxon>
        <taxon>Spirochaetales</taxon>
        <taxon>Sphaerochaetaceae</taxon>
        <taxon>Sphaerochaeta</taxon>
    </lineage>
</organism>
<protein>
    <recommendedName>
        <fullName evidence="2 6">Malonyl CoA-acyl carrier protein transacylase</fullName>
        <ecNumber evidence="1 6">2.3.1.39</ecNumber>
    </recommendedName>
</protein>
<keyword evidence="3 6" id="KW-0808">Transferase</keyword>
<dbReference type="SMART" id="SM00827">
    <property type="entry name" value="PKS_AT"/>
    <property type="match status" value="1"/>
</dbReference>
<feature type="active site" evidence="7">
    <location>
        <position position="91"/>
    </location>
</feature>
<dbReference type="EMBL" id="QUWK01000013">
    <property type="protein sequence ID" value="RFU94043.1"/>
    <property type="molecule type" value="Genomic_DNA"/>
</dbReference>
<dbReference type="InterPro" id="IPR016035">
    <property type="entry name" value="Acyl_Trfase/lysoPLipase"/>
</dbReference>
<dbReference type="Proteomes" id="UP000264002">
    <property type="component" value="Unassembled WGS sequence"/>
</dbReference>
<comment type="caution">
    <text evidence="9">The sequence shown here is derived from an EMBL/GenBank/DDBJ whole genome shotgun (WGS) entry which is preliminary data.</text>
</comment>
<evidence type="ECO:0000259" key="8">
    <source>
        <dbReference type="SMART" id="SM00827"/>
    </source>
</evidence>
<keyword evidence="4 6" id="KW-0012">Acyltransferase</keyword>
<dbReference type="InterPro" id="IPR016036">
    <property type="entry name" value="Malonyl_transacylase_ACP-bd"/>
</dbReference>
<feature type="domain" description="Malonyl-CoA:ACP transacylase (MAT)" evidence="8">
    <location>
        <begin position="7"/>
        <end position="316"/>
    </location>
</feature>
<dbReference type="InterPro" id="IPR001227">
    <property type="entry name" value="Ac_transferase_dom_sf"/>
</dbReference>
<reference evidence="10" key="1">
    <citation type="submission" date="2018-08" db="EMBL/GenBank/DDBJ databases">
        <authorList>
            <person name="Grouzdev D.S."/>
            <person name="Krutkina M.S."/>
        </authorList>
    </citation>
    <scope>NUCLEOTIDE SEQUENCE [LARGE SCALE GENOMIC DNA]</scope>
    <source>
        <strain evidence="10">4-11</strain>
    </source>
</reference>
<dbReference type="RefSeq" id="WP_117331150.1">
    <property type="nucleotide sequence ID" value="NZ_QUWK01000013.1"/>
</dbReference>
<evidence type="ECO:0000256" key="1">
    <source>
        <dbReference type="ARBA" id="ARBA00013258"/>
    </source>
</evidence>
<proteinExistence type="inferred from homology"/>
<evidence type="ECO:0000313" key="9">
    <source>
        <dbReference type="EMBL" id="RFU94043.1"/>
    </source>
</evidence>
<evidence type="ECO:0000256" key="6">
    <source>
        <dbReference type="PIRNR" id="PIRNR000446"/>
    </source>
</evidence>
<dbReference type="PANTHER" id="PTHR42681">
    <property type="entry name" value="MALONYL-COA-ACYL CARRIER PROTEIN TRANSACYLASE, MITOCHONDRIAL"/>
    <property type="match status" value="1"/>
</dbReference>
<evidence type="ECO:0000256" key="2">
    <source>
        <dbReference type="ARBA" id="ARBA00018953"/>
    </source>
</evidence>
<dbReference type="SUPFAM" id="SSF52151">
    <property type="entry name" value="FabD/lysophospholipase-like"/>
    <property type="match status" value="1"/>
</dbReference>
<dbReference type="SUPFAM" id="SSF55048">
    <property type="entry name" value="Probable ACP-binding domain of malonyl-CoA ACP transacylase"/>
    <property type="match status" value="1"/>
</dbReference>
<dbReference type="InterPro" id="IPR014043">
    <property type="entry name" value="Acyl_transferase_dom"/>
</dbReference>
<dbReference type="InterPro" id="IPR050858">
    <property type="entry name" value="Mal-CoA-ACP_Trans/PKS_FabD"/>
</dbReference>
<evidence type="ECO:0000256" key="4">
    <source>
        <dbReference type="ARBA" id="ARBA00023315"/>
    </source>
</evidence>
<gene>
    <name evidence="9" type="ORF">DYP60_11470</name>
</gene>
<comment type="similarity">
    <text evidence="6">Belongs to the fabD family.</text>
</comment>
<comment type="catalytic activity">
    <reaction evidence="5 6">
        <text>holo-[ACP] + malonyl-CoA = malonyl-[ACP] + CoA</text>
        <dbReference type="Rhea" id="RHEA:41792"/>
        <dbReference type="Rhea" id="RHEA-COMP:9623"/>
        <dbReference type="Rhea" id="RHEA-COMP:9685"/>
        <dbReference type="ChEBI" id="CHEBI:57287"/>
        <dbReference type="ChEBI" id="CHEBI:57384"/>
        <dbReference type="ChEBI" id="CHEBI:64479"/>
        <dbReference type="ChEBI" id="CHEBI:78449"/>
        <dbReference type="EC" id="2.3.1.39"/>
    </reaction>
</comment>
<evidence type="ECO:0000313" key="10">
    <source>
        <dbReference type="Proteomes" id="UP000264002"/>
    </source>
</evidence>
<name>A0A372MF14_9SPIR</name>
<feature type="active site" evidence="7">
    <location>
        <position position="204"/>
    </location>
</feature>
<dbReference type="GO" id="GO:0004314">
    <property type="term" value="F:[acyl-carrier-protein] S-malonyltransferase activity"/>
    <property type="evidence" value="ECO:0007669"/>
    <property type="project" value="UniProtKB-EC"/>
</dbReference>
<dbReference type="EC" id="2.3.1.39" evidence="1 6"/>